<dbReference type="AlphaFoldDB" id="A0A328YNP2"/>
<sequence length="150" mass="17164">MALDNIEKILDKYFEGETSIAEENELKDYFSSSDVAQHLKPYQPIFGYFSQAKEQQFTQEIPLQTKKPNKVMWLSIAASVVMLLGVSTMMYFENNESKQFVACTPEDSPELAFEQTQKALALVSEHLNTGIQSVGYINEYENSKNKIFKK</sequence>
<name>A0A328YNP2_9FLAO</name>
<evidence type="ECO:0000313" key="2">
    <source>
        <dbReference type="EMBL" id="RAR75708.1"/>
    </source>
</evidence>
<organism evidence="2 3">
    <name type="scientific">Flavobacterium aciduliphilum</name>
    <dbReference type="NCBI Taxonomy" id="1101402"/>
    <lineage>
        <taxon>Bacteria</taxon>
        <taxon>Pseudomonadati</taxon>
        <taxon>Bacteroidota</taxon>
        <taxon>Flavobacteriia</taxon>
        <taxon>Flavobacteriales</taxon>
        <taxon>Flavobacteriaceae</taxon>
        <taxon>Flavobacterium</taxon>
    </lineage>
</organism>
<proteinExistence type="predicted"/>
<evidence type="ECO:0000313" key="3">
    <source>
        <dbReference type="Proteomes" id="UP000248840"/>
    </source>
</evidence>
<gene>
    <name evidence="2" type="ORF">CLV55_101411</name>
</gene>
<dbReference type="Proteomes" id="UP000248840">
    <property type="component" value="Unassembled WGS sequence"/>
</dbReference>
<keyword evidence="1" id="KW-0812">Transmembrane</keyword>
<feature type="transmembrane region" description="Helical" evidence="1">
    <location>
        <begin position="71"/>
        <end position="92"/>
    </location>
</feature>
<protein>
    <submittedName>
        <fullName evidence="2">Uncharacterized protein</fullName>
    </submittedName>
</protein>
<dbReference type="RefSeq" id="WP_112112066.1">
    <property type="nucleotide sequence ID" value="NZ_QLSZ01000001.1"/>
</dbReference>
<keyword evidence="1" id="KW-0472">Membrane</keyword>
<accession>A0A328YNP2</accession>
<evidence type="ECO:0000256" key="1">
    <source>
        <dbReference type="SAM" id="Phobius"/>
    </source>
</evidence>
<keyword evidence="3" id="KW-1185">Reference proteome</keyword>
<reference evidence="2 3" key="1">
    <citation type="submission" date="2018-06" db="EMBL/GenBank/DDBJ databases">
        <title>Genomic Encyclopedia of Archaeal and Bacterial Type Strains, Phase II (KMG-II): from individual species to whole genera.</title>
        <authorList>
            <person name="Goeker M."/>
        </authorList>
    </citation>
    <scope>NUCLEOTIDE SEQUENCE [LARGE SCALE GENOMIC DNA]</scope>
    <source>
        <strain evidence="2 3">DSM 25663</strain>
    </source>
</reference>
<dbReference type="OrthoDB" id="1098521at2"/>
<dbReference type="EMBL" id="QLSZ01000001">
    <property type="protein sequence ID" value="RAR75708.1"/>
    <property type="molecule type" value="Genomic_DNA"/>
</dbReference>
<keyword evidence="1" id="KW-1133">Transmembrane helix</keyword>
<comment type="caution">
    <text evidence="2">The sequence shown here is derived from an EMBL/GenBank/DDBJ whole genome shotgun (WGS) entry which is preliminary data.</text>
</comment>